<dbReference type="Proteomes" id="UP000198415">
    <property type="component" value="Unassembled WGS sequence"/>
</dbReference>
<dbReference type="Gene3D" id="3.40.50.300">
    <property type="entry name" value="P-loop containing nucleotide triphosphate hydrolases"/>
    <property type="match status" value="1"/>
</dbReference>
<evidence type="ECO:0000313" key="2">
    <source>
        <dbReference type="Proteomes" id="UP000198415"/>
    </source>
</evidence>
<dbReference type="EMBL" id="FZNR01000005">
    <property type="protein sequence ID" value="SNR79480.1"/>
    <property type="molecule type" value="Genomic_DNA"/>
</dbReference>
<keyword evidence="1" id="KW-0808">Transferase</keyword>
<protein>
    <submittedName>
        <fullName evidence="1">Uridine kinase</fullName>
    </submittedName>
</protein>
<accession>A0A238Z8A5</accession>
<name>A0A238Z8A5_9ACTN</name>
<dbReference type="AlphaFoldDB" id="A0A238Z8A5"/>
<keyword evidence="2" id="KW-1185">Reference proteome</keyword>
<dbReference type="SUPFAM" id="SSF52540">
    <property type="entry name" value="P-loop containing nucleoside triphosphate hydrolases"/>
    <property type="match status" value="1"/>
</dbReference>
<dbReference type="InterPro" id="IPR027417">
    <property type="entry name" value="P-loop_NTPase"/>
</dbReference>
<evidence type="ECO:0000313" key="1">
    <source>
        <dbReference type="EMBL" id="SNR79480.1"/>
    </source>
</evidence>
<proteinExistence type="predicted"/>
<sequence>MGFDVADQIAAAVSERAPVNGIRIVGVDGRSGAGKSFLAARLSSLLSAPVIEIDDFVSWDCFSGWWPRFDEQVLSPLLAGQDATYQARDWNDWYGSTLGGWKTQQWSPTVILEGVTCTRRDTIGRLAYAVWVDAPEETRLARGMARDSQFPGKEELWKRWMREEDEFFGADGTRERADRIVDTSAFGADTIPSPPA</sequence>
<dbReference type="RefSeq" id="WP_089294155.1">
    <property type="nucleotide sequence ID" value="NZ_BOMU01000035.1"/>
</dbReference>
<dbReference type="OrthoDB" id="3237545at2"/>
<reference evidence="1 2" key="1">
    <citation type="submission" date="2017-06" db="EMBL/GenBank/DDBJ databases">
        <authorList>
            <person name="Kim H.J."/>
            <person name="Triplett B.A."/>
        </authorList>
    </citation>
    <scope>NUCLEOTIDE SEQUENCE [LARGE SCALE GENOMIC DNA]</scope>
    <source>
        <strain evidence="1 2">DSM 43151</strain>
    </source>
</reference>
<keyword evidence="1" id="KW-0418">Kinase</keyword>
<organism evidence="1 2">
    <name type="scientific">Actinoplanes regularis</name>
    <dbReference type="NCBI Taxonomy" id="52697"/>
    <lineage>
        <taxon>Bacteria</taxon>
        <taxon>Bacillati</taxon>
        <taxon>Actinomycetota</taxon>
        <taxon>Actinomycetes</taxon>
        <taxon>Micromonosporales</taxon>
        <taxon>Micromonosporaceae</taxon>
        <taxon>Actinoplanes</taxon>
    </lineage>
</organism>
<gene>
    <name evidence="1" type="ORF">SAMN06264365_105511</name>
</gene>
<dbReference type="GO" id="GO:0016301">
    <property type="term" value="F:kinase activity"/>
    <property type="evidence" value="ECO:0007669"/>
    <property type="project" value="UniProtKB-KW"/>
</dbReference>